<dbReference type="Gene3D" id="1.10.441.10">
    <property type="entry name" value="Phosphomannose Isomerase, domain 2"/>
    <property type="match status" value="1"/>
</dbReference>
<evidence type="ECO:0000256" key="8">
    <source>
        <dbReference type="PIRSR" id="PIRSR001480-2"/>
    </source>
</evidence>
<evidence type="ECO:0000256" key="1">
    <source>
        <dbReference type="ARBA" id="ARBA00000757"/>
    </source>
</evidence>
<feature type="binding site" evidence="8">
    <location>
        <position position="91"/>
    </location>
    <ligand>
        <name>Zn(2+)</name>
        <dbReference type="ChEBI" id="CHEBI:29105"/>
    </ligand>
</feature>
<comment type="cofactor">
    <cofactor evidence="8">
        <name>Zn(2+)</name>
        <dbReference type="ChEBI" id="CHEBI:29105"/>
    </cofactor>
    <text evidence="8">Binds 1 zinc ion per subunit.</text>
</comment>
<sequence length="388" mass="40287">MRALTGRIQPYAWGSRVAIAAIQGRPVPSETPEAELWLGAHPAAPSTVDGGGTLADLIAADPAATLGPAQRFGRLPFLLKLLAADQPLSLQVHPDAAQARAGFDAENAAGVPLSAPERNYSDPYHKPEMIVALTDFDALCGFAPPQRSADLLAGLAVPELDPVVAALRSERAADGIRAAVAALLAVPVRTVETAVRAAAAGGDRAPGYRLMVELARRHPGDPGVLVAVLLNQVRLRPGQALYAPAGCLHAYLDGVGVELMAASDNVLRGGLTPKHVDVPELQRLLRYEPAPPPIADPVPVAGGLESYPQLLPGVAEFALSVARVGGPHRRVELAATGPRVLFCVHGRVIANDGAGELSLGPGEAAFVPADRRAVRLSGYGELFQATTA</sequence>
<comment type="catalytic activity">
    <reaction evidence="1">
        <text>D-mannose 6-phosphate = D-fructose 6-phosphate</text>
        <dbReference type="Rhea" id="RHEA:12356"/>
        <dbReference type="ChEBI" id="CHEBI:58735"/>
        <dbReference type="ChEBI" id="CHEBI:61527"/>
        <dbReference type="EC" id="5.3.1.8"/>
    </reaction>
</comment>
<keyword evidence="4 8" id="KW-0479">Metal-binding</keyword>
<dbReference type="PANTHER" id="PTHR10309">
    <property type="entry name" value="MANNOSE-6-PHOSPHATE ISOMERASE"/>
    <property type="match status" value="1"/>
</dbReference>
<dbReference type="GO" id="GO:0005829">
    <property type="term" value="C:cytosol"/>
    <property type="evidence" value="ECO:0007669"/>
    <property type="project" value="TreeGrafter"/>
</dbReference>
<protein>
    <recommendedName>
        <fullName evidence="3">mannose-6-phosphate isomerase</fullName>
        <ecNumber evidence="3">5.3.1.8</ecNumber>
    </recommendedName>
</protein>
<evidence type="ECO:0000259" key="9">
    <source>
        <dbReference type="Pfam" id="PF20511"/>
    </source>
</evidence>
<dbReference type="GO" id="GO:0004476">
    <property type="term" value="F:mannose-6-phosphate isomerase activity"/>
    <property type="evidence" value="ECO:0007669"/>
    <property type="project" value="UniProtKB-EC"/>
</dbReference>
<dbReference type="InterPro" id="IPR011051">
    <property type="entry name" value="RmlC_Cupin_sf"/>
</dbReference>
<dbReference type="InterPro" id="IPR001250">
    <property type="entry name" value="Man6P_Isoase-1"/>
</dbReference>
<dbReference type="OrthoDB" id="9792649at2"/>
<dbReference type="AlphaFoldDB" id="A0A810KYY7"/>
<feature type="binding site" evidence="8">
    <location>
        <position position="128"/>
    </location>
    <ligand>
        <name>Zn(2+)</name>
        <dbReference type="ChEBI" id="CHEBI:29105"/>
    </ligand>
</feature>
<dbReference type="PANTHER" id="PTHR10309:SF0">
    <property type="entry name" value="MANNOSE-6-PHOSPHATE ISOMERASE"/>
    <property type="match status" value="1"/>
</dbReference>
<feature type="binding site" evidence="8">
    <location>
        <position position="249"/>
    </location>
    <ligand>
        <name>Zn(2+)</name>
        <dbReference type="ChEBI" id="CHEBI:29105"/>
    </ligand>
</feature>
<feature type="domain" description="Phosphomannose isomerase type I catalytic" evidence="9">
    <location>
        <begin position="4"/>
        <end position="143"/>
    </location>
</feature>
<organism evidence="10 11">
    <name type="scientific">Actinocatenispora sera</name>
    <dbReference type="NCBI Taxonomy" id="390989"/>
    <lineage>
        <taxon>Bacteria</taxon>
        <taxon>Bacillati</taxon>
        <taxon>Actinomycetota</taxon>
        <taxon>Actinomycetes</taxon>
        <taxon>Micromonosporales</taxon>
        <taxon>Micromonosporaceae</taxon>
        <taxon>Actinocatenispora</taxon>
    </lineage>
</organism>
<dbReference type="InterPro" id="IPR016305">
    <property type="entry name" value="Mannose-6-P_Isomerase"/>
</dbReference>
<feature type="active site" evidence="7">
    <location>
        <position position="268"/>
    </location>
</feature>
<accession>A0A810KYY7</accession>
<evidence type="ECO:0000313" key="10">
    <source>
        <dbReference type="EMBL" id="BCJ28403.1"/>
    </source>
</evidence>
<dbReference type="InterPro" id="IPR014710">
    <property type="entry name" value="RmlC-like_jellyroll"/>
</dbReference>
<dbReference type="RefSeq" id="WP_030445773.1">
    <property type="nucleotide sequence ID" value="NZ_AP023354.1"/>
</dbReference>
<evidence type="ECO:0000256" key="7">
    <source>
        <dbReference type="PIRSR" id="PIRSR001480-1"/>
    </source>
</evidence>
<keyword evidence="5 8" id="KW-0862">Zinc</keyword>
<dbReference type="CDD" id="cd07011">
    <property type="entry name" value="cupin_PMI_type_I_N"/>
    <property type="match status" value="1"/>
</dbReference>
<evidence type="ECO:0000256" key="6">
    <source>
        <dbReference type="ARBA" id="ARBA00023235"/>
    </source>
</evidence>
<dbReference type="GO" id="GO:0009298">
    <property type="term" value="P:GDP-mannose biosynthetic process"/>
    <property type="evidence" value="ECO:0007669"/>
    <property type="project" value="InterPro"/>
</dbReference>
<dbReference type="EMBL" id="AP023354">
    <property type="protein sequence ID" value="BCJ28403.1"/>
    <property type="molecule type" value="Genomic_DNA"/>
</dbReference>
<evidence type="ECO:0000256" key="4">
    <source>
        <dbReference type="ARBA" id="ARBA00022723"/>
    </source>
</evidence>
<dbReference type="SUPFAM" id="SSF51182">
    <property type="entry name" value="RmlC-like cupins"/>
    <property type="match status" value="1"/>
</dbReference>
<evidence type="ECO:0000256" key="5">
    <source>
        <dbReference type="ARBA" id="ARBA00022833"/>
    </source>
</evidence>
<dbReference type="EC" id="5.3.1.8" evidence="3"/>
<evidence type="ECO:0000256" key="3">
    <source>
        <dbReference type="ARBA" id="ARBA00011956"/>
    </source>
</evidence>
<dbReference type="KEGG" id="aser:Asera_25110"/>
<dbReference type="InterPro" id="IPR046457">
    <property type="entry name" value="PMI_typeI_cat"/>
</dbReference>
<keyword evidence="11" id="KW-1185">Reference proteome</keyword>
<proteinExistence type="inferred from homology"/>
<dbReference type="PRINTS" id="PR00714">
    <property type="entry name" value="MAN6PISMRASE"/>
</dbReference>
<dbReference type="Proteomes" id="UP000680750">
    <property type="component" value="Chromosome"/>
</dbReference>
<dbReference type="PIRSF" id="PIRSF001480">
    <property type="entry name" value="Mannose-6-phosphate_isomerase"/>
    <property type="match status" value="1"/>
</dbReference>
<gene>
    <name evidence="10" type="ORF">Asera_25110</name>
</gene>
<dbReference type="NCBIfam" id="TIGR00218">
    <property type="entry name" value="manA"/>
    <property type="match status" value="1"/>
</dbReference>
<evidence type="ECO:0000256" key="2">
    <source>
        <dbReference type="ARBA" id="ARBA00010772"/>
    </source>
</evidence>
<feature type="binding site" evidence="8">
    <location>
        <position position="93"/>
    </location>
    <ligand>
        <name>Zn(2+)</name>
        <dbReference type="ChEBI" id="CHEBI:29105"/>
    </ligand>
</feature>
<dbReference type="Gene3D" id="2.60.120.10">
    <property type="entry name" value="Jelly Rolls"/>
    <property type="match status" value="2"/>
</dbReference>
<keyword evidence="6 10" id="KW-0413">Isomerase</keyword>
<evidence type="ECO:0000313" key="11">
    <source>
        <dbReference type="Proteomes" id="UP000680750"/>
    </source>
</evidence>
<dbReference type="GO" id="GO:0008270">
    <property type="term" value="F:zinc ion binding"/>
    <property type="evidence" value="ECO:0007669"/>
    <property type="project" value="InterPro"/>
</dbReference>
<reference evidence="10" key="1">
    <citation type="submission" date="2020-08" db="EMBL/GenBank/DDBJ databases">
        <title>Whole genome shotgun sequence of Actinocatenispora sera NBRC 101916.</title>
        <authorList>
            <person name="Komaki H."/>
            <person name="Tamura T."/>
        </authorList>
    </citation>
    <scope>NUCLEOTIDE SEQUENCE</scope>
    <source>
        <strain evidence="10">NBRC 101916</strain>
    </source>
</reference>
<dbReference type="GO" id="GO:0005975">
    <property type="term" value="P:carbohydrate metabolic process"/>
    <property type="evidence" value="ECO:0007669"/>
    <property type="project" value="InterPro"/>
</dbReference>
<name>A0A810KYY7_9ACTN</name>
<dbReference type="Pfam" id="PF20511">
    <property type="entry name" value="PMI_typeI_cat"/>
    <property type="match status" value="1"/>
</dbReference>
<comment type="similarity">
    <text evidence="2">Belongs to the mannose-6-phosphate isomerase type 1 family.</text>
</comment>